<feature type="domain" description="BRCT" evidence="2">
    <location>
        <begin position="1084"/>
        <end position="1140"/>
    </location>
</feature>
<feature type="domain" description="BRCT" evidence="2">
    <location>
        <begin position="16"/>
        <end position="92"/>
    </location>
</feature>
<dbReference type="AlphaFoldDB" id="A0A6J1RX06"/>
<name>A0A6J1RX06_FRAOC</name>
<evidence type="ECO:0000256" key="1">
    <source>
        <dbReference type="SAM" id="MobiDB-lite"/>
    </source>
</evidence>
<feature type="region of interest" description="Disordered" evidence="1">
    <location>
        <begin position="326"/>
        <end position="398"/>
    </location>
</feature>
<reference evidence="4 5" key="1">
    <citation type="submission" date="2025-04" db="UniProtKB">
        <authorList>
            <consortium name="RefSeq"/>
        </authorList>
    </citation>
    <scope>IDENTIFICATION</scope>
    <source>
        <tissue evidence="4 5">Whole organism</tissue>
    </source>
</reference>
<evidence type="ECO:0000313" key="4">
    <source>
        <dbReference type="RefSeq" id="XP_026273337.1"/>
    </source>
</evidence>
<dbReference type="RefSeq" id="XP_026273339.1">
    <property type="nucleotide sequence ID" value="XM_026417554.2"/>
</dbReference>
<evidence type="ECO:0000313" key="3">
    <source>
        <dbReference type="Proteomes" id="UP000504606"/>
    </source>
</evidence>
<dbReference type="PANTHER" id="PTHR14625:SF3">
    <property type="entry name" value="MICROCEPHALIN"/>
    <property type="match status" value="1"/>
</dbReference>
<sequence>MEREDDDDSIPATQPVRTLLLDGVVAYVEVRSGHDNRSRGVKTQLKKLGARVVDTLTKDVTHVVFNEGLPSTYKKAKKMKCHLVSVLWIEACKEELAKVCEAGYPPIGQQVYENPQSLKNFKKLKSMQPDFDEEVAIAKTNKVRKIIQRRKPKVVEPTKDDNKSDSEVNISSSETNTINTGIPTKKPLRTKSTRTSTSLKNSKKALKEITPVIINKSSTCNEPQKKKTTITEEKRSAREENANESLQRAGSSSESVIFCGVVHDVPSISTTRRKKSSEASCNKEISRAEFVEGLSTVVRSLSENNQKWAPSEISPWRRRLYEGNKKVLPPSQVPQKKGLSSTKTSLPRKSQRQLEEQEKLSKKSDPVSASASAARLQKQKMPPPSPLEPFMLLSQEPGDMPSLDELARMKKGAINVGGAPITLSQIVRSYDAVAKKDSSSFTSAAGESKSPSQPEVNYKSSQNSNKGEQVGGQETLIYVEDAECDAEVVEHCGNTCPSDAGSTMSSASTRVLINGMASERSNVSFTNTLPGLEEEEEEKVPSVGGLLAPSTLEDRDVETCERKPSPVFVIKKAKFRRPLKKIGTTLKKDVGPSTSSDFQIINDSENNHQHGLGDSKTEDNSNSTSAEANKKKGSINPMDYINKIFLPKFLMASSTPNNIESTTVYVEETPDIVCNMKNEVPSVVIPPTPAVEMECVKNDTIVSPTQSLTGSVISWMKSCKVPLFGKKKCETPSSRQAVLDSVSKSPKKVFNETVDTTQVTSAKAGSVKSVTQHSRKDEVDKDQDPTFQTQSKDSEDSIVPSDTQQPLRMSTRKQQSLSPSKSVRSKITKKLEDSGNNVSNATASNPLPGKKSEESSGIKTRRRVKVKSTLEPNNCGTPTNKPQKSSSVKQSPARVNKNEKQESSSGYDTSNSQVTLLKKSPEKHSDICSSKRKRISEIVSPIQGPAKKRSAVYETSTTSTLDNSQDTDSPPQPSGRKRTNTVPSLHSKRVKLNSSEPSVHSKTTRQSRVDSSLSLLKTRSQSDLSNESSQSSERKSSVVAKKRLAKSLTRSYSSNTPKVIVCTFLTTSEQNGIDVAGEALSRWKLEDKVTSRTTHVINSGPKRTLNMIKGMARGCWLVDQKWMLDSSKAGDWLEEEQYELVKFSPAVRQCRLKRQTMGKEFKHDLFCKVGTIYVSPKTENPPAKEVREILELCGAELISSHKEANNIVGVKMNHKGSYHCVNARWVLDSVTKNKVLSVSEPSFQIE</sequence>
<dbReference type="CDD" id="cd17736">
    <property type="entry name" value="BRCT_microcephalin_rpt2"/>
    <property type="match status" value="1"/>
</dbReference>
<dbReference type="PROSITE" id="PS50172">
    <property type="entry name" value="BRCT"/>
    <property type="match status" value="2"/>
</dbReference>
<evidence type="ECO:0000313" key="5">
    <source>
        <dbReference type="RefSeq" id="XP_026273338.1"/>
    </source>
</evidence>
<feature type="compositionally biased region" description="Polar residues" evidence="1">
    <location>
        <begin position="992"/>
        <end position="1018"/>
    </location>
</feature>
<dbReference type="InterPro" id="IPR022047">
    <property type="entry name" value="Microcephalin-like"/>
</dbReference>
<feature type="compositionally biased region" description="Polar residues" evidence="1">
    <location>
        <begin position="800"/>
        <end position="822"/>
    </location>
</feature>
<dbReference type="CDD" id="cd17716">
    <property type="entry name" value="BRCT_microcephalin_rpt1"/>
    <property type="match status" value="1"/>
</dbReference>
<feature type="region of interest" description="Disordered" evidence="1">
    <location>
        <begin position="586"/>
        <end position="633"/>
    </location>
</feature>
<feature type="compositionally biased region" description="Polar residues" evidence="1">
    <location>
        <begin position="167"/>
        <end position="182"/>
    </location>
</feature>
<dbReference type="InterPro" id="IPR036420">
    <property type="entry name" value="BRCT_dom_sf"/>
</dbReference>
<feature type="region of interest" description="Disordered" evidence="1">
    <location>
        <begin position="218"/>
        <end position="249"/>
    </location>
</feature>
<dbReference type="CDD" id="cd17751">
    <property type="entry name" value="BRCT_microcephalin_rpt3"/>
    <property type="match status" value="1"/>
</dbReference>
<dbReference type="KEGG" id="foc:113203070"/>
<feature type="compositionally biased region" description="Basic and acidic residues" evidence="1">
    <location>
        <begin position="153"/>
        <end position="166"/>
    </location>
</feature>
<feature type="compositionally biased region" description="Polar residues" evidence="1">
    <location>
        <begin position="758"/>
        <end position="772"/>
    </location>
</feature>
<gene>
    <name evidence="4 5 6 7" type="primary">LOC113203070</name>
</gene>
<feature type="region of interest" description="Disordered" evidence="1">
    <location>
        <begin position="152"/>
        <end position="202"/>
    </location>
</feature>
<protein>
    <submittedName>
        <fullName evidence="4 5">Microcephalin-like</fullName>
    </submittedName>
</protein>
<feature type="compositionally biased region" description="Basic and acidic residues" evidence="1">
    <location>
        <begin position="223"/>
        <end position="241"/>
    </location>
</feature>
<feature type="compositionally biased region" description="Polar residues" evidence="1">
    <location>
        <begin position="870"/>
        <end position="880"/>
    </location>
</feature>
<dbReference type="Pfam" id="PF12738">
    <property type="entry name" value="PTCB-BRCT"/>
    <property type="match status" value="1"/>
</dbReference>
<feature type="compositionally biased region" description="Polar residues" evidence="1">
    <location>
        <begin position="440"/>
        <end position="467"/>
    </location>
</feature>
<dbReference type="PANTHER" id="PTHR14625">
    <property type="entry name" value="MICROCEPHALIN"/>
    <property type="match status" value="1"/>
</dbReference>
<feature type="compositionally biased region" description="Polar residues" evidence="1">
    <location>
        <begin position="338"/>
        <end position="348"/>
    </location>
</feature>
<feature type="compositionally biased region" description="Low complexity" evidence="1">
    <location>
        <begin position="1019"/>
        <end position="1031"/>
    </location>
</feature>
<feature type="compositionally biased region" description="Polar residues" evidence="1">
    <location>
        <begin position="592"/>
        <end position="604"/>
    </location>
</feature>
<feature type="region of interest" description="Disordered" evidence="1">
    <location>
        <begin position="758"/>
        <end position="1040"/>
    </location>
</feature>
<evidence type="ECO:0000313" key="6">
    <source>
        <dbReference type="RefSeq" id="XP_026273339.1"/>
    </source>
</evidence>
<evidence type="ECO:0000313" key="7">
    <source>
        <dbReference type="RefSeq" id="XP_026273341.1"/>
    </source>
</evidence>
<feature type="compositionally biased region" description="Basic and acidic residues" evidence="1">
    <location>
        <begin position="774"/>
        <end position="784"/>
    </location>
</feature>
<feature type="compositionally biased region" description="Basic and acidic residues" evidence="1">
    <location>
        <begin position="605"/>
        <end position="619"/>
    </location>
</feature>
<keyword evidence="3" id="KW-1185">Reference proteome</keyword>
<feature type="compositionally biased region" description="Polar residues" evidence="1">
    <location>
        <begin position="903"/>
        <end position="915"/>
    </location>
</feature>
<dbReference type="Gene3D" id="3.40.50.10190">
    <property type="entry name" value="BRCT domain"/>
    <property type="match status" value="3"/>
</dbReference>
<feature type="compositionally biased region" description="Basic and acidic residues" evidence="1">
    <location>
        <begin position="352"/>
        <end position="365"/>
    </location>
</feature>
<dbReference type="OrthoDB" id="2384350at2759"/>
<dbReference type="GeneID" id="113203070"/>
<feature type="region of interest" description="Disordered" evidence="1">
    <location>
        <begin position="440"/>
        <end position="470"/>
    </location>
</feature>
<dbReference type="SMART" id="SM00292">
    <property type="entry name" value="BRCT"/>
    <property type="match status" value="2"/>
</dbReference>
<dbReference type="Proteomes" id="UP000504606">
    <property type="component" value="Unplaced"/>
</dbReference>
<dbReference type="RefSeq" id="XP_026273338.1">
    <property type="nucleotide sequence ID" value="XM_026417553.2"/>
</dbReference>
<feature type="compositionally biased region" description="Polar residues" evidence="1">
    <location>
        <begin position="834"/>
        <end position="845"/>
    </location>
</feature>
<organism evidence="3 4">
    <name type="scientific">Frankliniella occidentalis</name>
    <name type="common">Western flower thrips</name>
    <name type="synonym">Euthrips occidentalis</name>
    <dbReference type="NCBI Taxonomy" id="133901"/>
    <lineage>
        <taxon>Eukaryota</taxon>
        <taxon>Metazoa</taxon>
        <taxon>Ecdysozoa</taxon>
        <taxon>Arthropoda</taxon>
        <taxon>Hexapoda</taxon>
        <taxon>Insecta</taxon>
        <taxon>Pterygota</taxon>
        <taxon>Neoptera</taxon>
        <taxon>Paraneoptera</taxon>
        <taxon>Thysanoptera</taxon>
        <taxon>Terebrantia</taxon>
        <taxon>Thripoidea</taxon>
        <taxon>Thripidae</taxon>
        <taxon>Frankliniella</taxon>
    </lineage>
</organism>
<dbReference type="SUPFAM" id="SSF52113">
    <property type="entry name" value="BRCT domain"/>
    <property type="match status" value="3"/>
</dbReference>
<feature type="compositionally biased region" description="Low complexity" evidence="1">
    <location>
        <begin position="881"/>
        <end position="892"/>
    </location>
</feature>
<feature type="compositionally biased region" description="Polar residues" evidence="1">
    <location>
        <begin position="953"/>
        <end position="969"/>
    </location>
</feature>
<proteinExistence type="predicted"/>
<dbReference type="GO" id="GO:0000278">
    <property type="term" value="P:mitotic cell cycle"/>
    <property type="evidence" value="ECO:0007669"/>
    <property type="project" value="TreeGrafter"/>
</dbReference>
<dbReference type="RefSeq" id="XP_026273337.1">
    <property type="nucleotide sequence ID" value="XM_026417552.2"/>
</dbReference>
<accession>A0A6J1RX06</accession>
<dbReference type="InterPro" id="IPR001357">
    <property type="entry name" value="BRCT_dom"/>
</dbReference>
<dbReference type="RefSeq" id="XP_026273341.1">
    <property type="nucleotide sequence ID" value="XM_026417556.2"/>
</dbReference>
<evidence type="ECO:0000259" key="2">
    <source>
        <dbReference type="PROSITE" id="PS50172"/>
    </source>
</evidence>